<dbReference type="Proteomes" id="UP000603434">
    <property type="component" value="Unassembled WGS sequence"/>
</dbReference>
<evidence type="ECO:0000259" key="2">
    <source>
        <dbReference type="Pfam" id="PF00850"/>
    </source>
</evidence>
<dbReference type="Pfam" id="PF00850">
    <property type="entry name" value="Hist_deacetyl"/>
    <property type="match status" value="1"/>
</dbReference>
<organism evidence="3 4">
    <name type="scientific">Candidatus Desulfatibia profunda</name>
    <dbReference type="NCBI Taxonomy" id="2841695"/>
    <lineage>
        <taxon>Bacteria</taxon>
        <taxon>Pseudomonadati</taxon>
        <taxon>Thermodesulfobacteriota</taxon>
        <taxon>Desulfobacteria</taxon>
        <taxon>Desulfobacterales</taxon>
        <taxon>Desulfobacterales incertae sedis</taxon>
        <taxon>Candidatus Desulfatibia</taxon>
    </lineage>
</organism>
<dbReference type="SUPFAM" id="SSF52768">
    <property type="entry name" value="Arginase/deacetylase"/>
    <property type="match status" value="1"/>
</dbReference>
<dbReference type="GO" id="GO:0040029">
    <property type="term" value="P:epigenetic regulation of gene expression"/>
    <property type="evidence" value="ECO:0007669"/>
    <property type="project" value="TreeGrafter"/>
</dbReference>
<name>A0A8J6TN50_9BACT</name>
<dbReference type="GO" id="GO:0004407">
    <property type="term" value="F:histone deacetylase activity"/>
    <property type="evidence" value="ECO:0007669"/>
    <property type="project" value="TreeGrafter"/>
</dbReference>
<feature type="domain" description="Histone deacetylase" evidence="2">
    <location>
        <begin position="21"/>
        <end position="312"/>
    </location>
</feature>
<dbReference type="Gene3D" id="3.40.800.20">
    <property type="entry name" value="Histone deacetylase domain"/>
    <property type="match status" value="1"/>
</dbReference>
<evidence type="ECO:0000313" key="3">
    <source>
        <dbReference type="EMBL" id="MBC8362348.1"/>
    </source>
</evidence>
<comment type="caution">
    <text evidence="3">The sequence shown here is derived from an EMBL/GenBank/DDBJ whole genome shotgun (WGS) entry which is preliminary data.</text>
</comment>
<dbReference type="PANTHER" id="PTHR10625">
    <property type="entry name" value="HISTONE DEACETYLASE HDAC1-RELATED"/>
    <property type="match status" value="1"/>
</dbReference>
<dbReference type="CDD" id="cd09992">
    <property type="entry name" value="HDAC_classII"/>
    <property type="match status" value="1"/>
</dbReference>
<dbReference type="PANTHER" id="PTHR10625:SF10">
    <property type="entry name" value="HISTONE DEACETYLASE HDAC1"/>
    <property type="match status" value="1"/>
</dbReference>
<dbReference type="InterPro" id="IPR000286">
    <property type="entry name" value="HDACs"/>
</dbReference>
<protein>
    <submittedName>
        <fullName evidence="3">Histone deacetylase</fullName>
    </submittedName>
</protein>
<sequence>MKRTGFVYDEKYLLHDTGPYHPESPKRLLAIYQGIKEAGLLPKLTLIHAKRADLKWIETVHEKKYIDRFESACRSGDSIFDSPDNQMCPDTFEVALLAVGGVLEAARLLMAGTIDNAFCAVRPPGHHAEKNRAMGFCYFNNVAVAVRYLQAEWGIRNVGIVDFDVHHGNGTQDIFEEDPSVFYYSIHQHPSFAYPGTGRAFDQGSGAGYGRTRNYPVLPGKGDSDYIGLMERDLIPVLSEFQPEVLLVSAGFDGHADDDMSDMRLSTQGFSQLMQGIVELANRHSNGRIISVLEGGYCLERLPELAKNHVEILLNA</sequence>
<reference evidence="3 4" key="1">
    <citation type="submission" date="2020-08" db="EMBL/GenBank/DDBJ databases">
        <title>Bridging the membrane lipid divide: bacteria of the FCB group superphylum have the potential to synthesize archaeal ether lipids.</title>
        <authorList>
            <person name="Villanueva L."/>
            <person name="Von Meijenfeldt F.A.B."/>
            <person name="Westbye A.B."/>
            <person name="Yadav S."/>
            <person name="Hopmans E.C."/>
            <person name="Dutilh B.E."/>
            <person name="Sinninghe Damste J.S."/>
        </authorList>
    </citation>
    <scope>NUCLEOTIDE SEQUENCE [LARGE SCALE GENOMIC DNA]</scope>
    <source>
        <strain evidence="3">NIOZ-UU30</strain>
    </source>
</reference>
<dbReference type="PRINTS" id="PR01270">
    <property type="entry name" value="HDASUPER"/>
</dbReference>
<dbReference type="InterPro" id="IPR037138">
    <property type="entry name" value="His_deacetylse_dom_sf"/>
</dbReference>
<dbReference type="InterPro" id="IPR023801">
    <property type="entry name" value="His_deacetylse_dom"/>
</dbReference>
<dbReference type="InterPro" id="IPR023696">
    <property type="entry name" value="Ureohydrolase_dom_sf"/>
</dbReference>
<proteinExistence type="inferred from homology"/>
<comment type="similarity">
    <text evidence="1">Belongs to the histone deacetylase family.</text>
</comment>
<evidence type="ECO:0000256" key="1">
    <source>
        <dbReference type="ARBA" id="ARBA00005947"/>
    </source>
</evidence>
<evidence type="ECO:0000313" key="4">
    <source>
        <dbReference type="Proteomes" id="UP000603434"/>
    </source>
</evidence>
<dbReference type="EMBL" id="JACNJH010000184">
    <property type="protein sequence ID" value="MBC8362348.1"/>
    <property type="molecule type" value="Genomic_DNA"/>
</dbReference>
<dbReference type="AlphaFoldDB" id="A0A8J6TN50"/>
<accession>A0A8J6TN50</accession>
<gene>
    <name evidence="3" type="ORF">H8E23_13230</name>
</gene>